<protein>
    <submittedName>
        <fullName evidence="2">Crp/Fnr family transcriptional regulator</fullName>
    </submittedName>
</protein>
<dbReference type="InterPro" id="IPR018490">
    <property type="entry name" value="cNMP-bd_dom_sf"/>
</dbReference>
<evidence type="ECO:0000313" key="3">
    <source>
        <dbReference type="Proteomes" id="UP000030185"/>
    </source>
</evidence>
<keyword evidence="3" id="KW-1185">Reference proteome</keyword>
<dbReference type="eggNOG" id="COG0664">
    <property type="taxonomic scope" value="Bacteria"/>
</dbReference>
<reference evidence="2 3" key="1">
    <citation type="submission" date="2014-09" db="EMBL/GenBank/DDBJ databases">
        <title>Sporocytophaga myxococcoides PG-01 genome sequencing.</title>
        <authorList>
            <person name="Liu L."/>
            <person name="Gao P.J."/>
            <person name="Chen G.J."/>
            <person name="Wang L.S."/>
        </authorList>
    </citation>
    <scope>NUCLEOTIDE SEQUENCE [LARGE SCALE GENOMIC DNA]</scope>
    <source>
        <strain evidence="2 3">PG-01</strain>
    </source>
</reference>
<evidence type="ECO:0000259" key="1">
    <source>
        <dbReference type="PROSITE" id="PS50042"/>
    </source>
</evidence>
<organism evidence="2 3">
    <name type="scientific">Sporocytophaga myxococcoides</name>
    <dbReference type="NCBI Taxonomy" id="153721"/>
    <lineage>
        <taxon>Bacteria</taxon>
        <taxon>Pseudomonadati</taxon>
        <taxon>Bacteroidota</taxon>
        <taxon>Cytophagia</taxon>
        <taxon>Cytophagales</taxon>
        <taxon>Cytophagaceae</taxon>
        <taxon>Sporocytophaga</taxon>
    </lineage>
</organism>
<feature type="domain" description="Cyclic nucleotide-binding" evidence="1">
    <location>
        <begin position="16"/>
        <end position="115"/>
    </location>
</feature>
<name>A0A098LB32_9BACT</name>
<accession>A0A098LB32</accession>
<dbReference type="EMBL" id="BBLT01000001">
    <property type="protein sequence ID" value="GAL83657.1"/>
    <property type="molecule type" value="Genomic_DNA"/>
</dbReference>
<evidence type="ECO:0000313" key="2">
    <source>
        <dbReference type="EMBL" id="GAL83657.1"/>
    </source>
</evidence>
<gene>
    <name evidence="2" type="ORF">MYP_884</name>
</gene>
<dbReference type="InterPro" id="IPR000595">
    <property type="entry name" value="cNMP-bd_dom"/>
</dbReference>
<dbReference type="RefSeq" id="WP_045458830.1">
    <property type="nucleotide sequence ID" value="NZ_BBLT01000001.1"/>
</dbReference>
<dbReference type="Pfam" id="PF00027">
    <property type="entry name" value="cNMP_binding"/>
    <property type="match status" value="1"/>
</dbReference>
<dbReference type="OrthoDB" id="663011at2"/>
<dbReference type="CDD" id="cd00038">
    <property type="entry name" value="CAP_ED"/>
    <property type="match status" value="1"/>
</dbReference>
<dbReference type="STRING" id="153721.MYP_884"/>
<dbReference type="Proteomes" id="UP000030185">
    <property type="component" value="Unassembled WGS sequence"/>
</dbReference>
<proteinExistence type="predicted"/>
<sequence length="193" mass="22823">MFEKVCNWFREHGILLSNEEADYLKENTKEIIIPKNTIIMSQGKSVDRLFFLNEGIVRLYRLHNDIDSTIDFVSWNEFVSSVFYIVNRQPSPCALETLTEVKALYWDREEILTIMKEVKCAGKIENTLLEILLNWTQDREIDRMCLTPEERYLKLIKNHPSIVQQVPQKYIASFLGIHQDSLSRIRKKISRQN</sequence>
<comment type="caution">
    <text evidence="2">The sequence shown here is derived from an EMBL/GenBank/DDBJ whole genome shotgun (WGS) entry which is preliminary data.</text>
</comment>
<dbReference type="AlphaFoldDB" id="A0A098LB32"/>
<dbReference type="Gene3D" id="2.60.120.10">
    <property type="entry name" value="Jelly Rolls"/>
    <property type="match status" value="1"/>
</dbReference>
<dbReference type="SUPFAM" id="SSF51206">
    <property type="entry name" value="cAMP-binding domain-like"/>
    <property type="match status" value="1"/>
</dbReference>
<dbReference type="InterPro" id="IPR014710">
    <property type="entry name" value="RmlC-like_jellyroll"/>
</dbReference>
<dbReference type="PROSITE" id="PS50042">
    <property type="entry name" value="CNMP_BINDING_3"/>
    <property type="match status" value="1"/>
</dbReference>